<dbReference type="InterPro" id="IPR006342">
    <property type="entry name" value="FkbM_mtfrase"/>
</dbReference>
<name>F0QXW7_VULM7</name>
<dbReference type="InterPro" id="IPR052514">
    <property type="entry name" value="SAM-dependent_MTase"/>
</dbReference>
<dbReference type="OrthoDB" id="25645at2157"/>
<dbReference type="PANTHER" id="PTHR34203:SF15">
    <property type="entry name" value="SLL1173 PROTEIN"/>
    <property type="match status" value="1"/>
</dbReference>
<dbReference type="GO" id="GO:0032259">
    <property type="term" value="P:methylation"/>
    <property type="evidence" value="ECO:0007669"/>
    <property type="project" value="UniProtKB-KW"/>
</dbReference>
<evidence type="ECO:0000259" key="1">
    <source>
        <dbReference type="Pfam" id="PF05050"/>
    </source>
</evidence>
<evidence type="ECO:0000313" key="2">
    <source>
        <dbReference type="EMBL" id="ADY01280.1"/>
    </source>
</evidence>
<sequence length="225" mass="25750">MPDGVKLKYIDPFTIAETWLYDVHFLGFDLSNWLVVDVGAYIGDTALYYARRGAFVIAVEPVPINYEEMIRNIELNPGLRPRILPINAAIADRDDYVNISYDGEFDGAASIYEVKRFKARVRSMRLGTLINEVSRLSIDLSSFRVKVLKLDCKGCEWDVVSNETDVLRLFDIIKVEYAGYLRNYTANDLISKIEPMGYKCRTWTHNDIAIRTGLSRHGTLTCFKD</sequence>
<dbReference type="PANTHER" id="PTHR34203">
    <property type="entry name" value="METHYLTRANSFERASE, FKBM FAMILY PROTEIN"/>
    <property type="match status" value="1"/>
</dbReference>
<dbReference type="HOGENOM" id="CLU_1052190_0_0_2"/>
<reference evidence="2 3" key="1">
    <citation type="journal article" date="2011" name="J. Bacteriol.">
        <title>Complete genome sequence of 'Vulcanisaeta moutnovskia' strain 768-28, a novel member of the hyperthermophilic crenarchaeal genus vulcanisaeta.</title>
        <authorList>
            <person name="Gumerov V.M."/>
            <person name="Mardanov A.V."/>
            <person name="Beletsky A.V."/>
            <person name="Prokofeva M.I."/>
            <person name="Bonch-Osmolovskaya E.A."/>
            <person name="Ravin N.V."/>
            <person name="Skryabin K.G."/>
        </authorList>
    </citation>
    <scope>NUCLEOTIDE SEQUENCE [LARGE SCALE GENOMIC DNA]</scope>
    <source>
        <strain evidence="2 3">768-28</strain>
    </source>
</reference>
<dbReference type="GeneID" id="10288726"/>
<keyword evidence="2" id="KW-0808">Transferase</keyword>
<keyword evidence="3" id="KW-1185">Reference proteome</keyword>
<dbReference type="RefSeq" id="WP_013604442.1">
    <property type="nucleotide sequence ID" value="NC_015151.1"/>
</dbReference>
<organism evidence="2 3">
    <name type="scientific">Vulcanisaeta moutnovskia (strain 768-28)</name>
    <dbReference type="NCBI Taxonomy" id="985053"/>
    <lineage>
        <taxon>Archaea</taxon>
        <taxon>Thermoproteota</taxon>
        <taxon>Thermoprotei</taxon>
        <taxon>Thermoproteales</taxon>
        <taxon>Thermoproteaceae</taxon>
        <taxon>Vulcanisaeta</taxon>
    </lineage>
</organism>
<dbReference type="GO" id="GO:0008168">
    <property type="term" value="F:methyltransferase activity"/>
    <property type="evidence" value="ECO:0007669"/>
    <property type="project" value="UniProtKB-KW"/>
</dbReference>
<dbReference type="Gene3D" id="3.40.50.150">
    <property type="entry name" value="Vaccinia Virus protein VP39"/>
    <property type="match status" value="1"/>
</dbReference>
<dbReference type="STRING" id="985053.VMUT_1074"/>
<dbReference type="Proteomes" id="UP000007485">
    <property type="component" value="Chromosome"/>
</dbReference>
<dbReference type="KEGG" id="vmo:VMUT_1074"/>
<dbReference type="AlphaFoldDB" id="F0QXW7"/>
<dbReference type="InterPro" id="IPR029063">
    <property type="entry name" value="SAM-dependent_MTases_sf"/>
</dbReference>
<protein>
    <submittedName>
        <fullName evidence="2">Methyltransferase FkbM family</fullName>
    </submittedName>
</protein>
<gene>
    <name evidence="2" type="ordered locus">VMUT_1074</name>
</gene>
<accession>F0QXW7</accession>
<dbReference type="NCBIfam" id="TIGR01444">
    <property type="entry name" value="fkbM_fam"/>
    <property type="match status" value="1"/>
</dbReference>
<keyword evidence="2" id="KW-0489">Methyltransferase</keyword>
<dbReference type="eggNOG" id="arCOG01400">
    <property type="taxonomic scope" value="Archaea"/>
</dbReference>
<dbReference type="EMBL" id="CP002529">
    <property type="protein sequence ID" value="ADY01280.1"/>
    <property type="molecule type" value="Genomic_DNA"/>
</dbReference>
<feature type="domain" description="Methyltransferase FkbM" evidence="1">
    <location>
        <begin position="37"/>
        <end position="199"/>
    </location>
</feature>
<proteinExistence type="predicted"/>
<dbReference type="SUPFAM" id="SSF53335">
    <property type="entry name" value="S-adenosyl-L-methionine-dependent methyltransferases"/>
    <property type="match status" value="1"/>
</dbReference>
<evidence type="ECO:0000313" key="3">
    <source>
        <dbReference type="Proteomes" id="UP000007485"/>
    </source>
</evidence>
<dbReference type="Pfam" id="PF05050">
    <property type="entry name" value="Methyltransf_21"/>
    <property type="match status" value="1"/>
</dbReference>